<comment type="catalytic activity">
    <reaction evidence="1 11">
        <text>1-(5-phospho-beta-D-ribosyl)-5'-AMP + H2O = 1-(5-phospho-beta-D-ribosyl)-5-[(5-phospho-beta-D-ribosylamino)methylideneamino]imidazole-4-carboxamide</text>
        <dbReference type="Rhea" id="RHEA:20049"/>
        <dbReference type="ChEBI" id="CHEBI:15377"/>
        <dbReference type="ChEBI" id="CHEBI:58435"/>
        <dbReference type="ChEBI" id="CHEBI:59457"/>
        <dbReference type="EC" id="3.5.4.19"/>
    </reaction>
</comment>
<dbReference type="HAMAP" id="MF_01021">
    <property type="entry name" value="HisI"/>
    <property type="match status" value="1"/>
</dbReference>
<keyword evidence="7 11" id="KW-0963">Cytoplasm</keyword>
<dbReference type="Gene3D" id="3.10.20.810">
    <property type="entry name" value="Phosphoribosyl-AMP cyclohydrolase"/>
    <property type="match status" value="1"/>
</dbReference>
<evidence type="ECO:0000256" key="4">
    <source>
        <dbReference type="ARBA" id="ARBA00005204"/>
    </source>
</evidence>
<feature type="domain" description="Phosphoribosyl-AMP cyclohydrolase" evidence="12">
    <location>
        <begin position="70"/>
        <end position="143"/>
    </location>
</feature>
<dbReference type="SUPFAM" id="SSF141734">
    <property type="entry name" value="HisI-like"/>
    <property type="match status" value="1"/>
</dbReference>
<keyword evidence="14" id="KW-1185">Reference proteome</keyword>
<proteinExistence type="inferred from homology"/>
<dbReference type="EMBL" id="AP018664">
    <property type="protein sequence ID" value="BBD97879.1"/>
    <property type="molecule type" value="Genomic_DNA"/>
</dbReference>
<dbReference type="GO" id="GO:0004636">
    <property type="term" value="F:phosphoribosyl-ATP diphosphatase activity"/>
    <property type="evidence" value="ECO:0007669"/>
    <property type="project" value="UniProtKB-EC"/>
</dbReference>
<dbReference type="PANTHER" id="PTHR42945">
    <property type="entry name" value="HISTIDINE BIOSYNTHESIS BIFUNCTIONAL PROTEIN"/>
    <property type="match status" value="1"/>
</dbReference>
<dbReference type="KEGG" id="sami:SAMIE_1013800"/>
<comment type="catalytic activity">
    <reaction evidence="2">
        <text>1-(5-phospho-beta-D-ribosyl)-ATP + H2O = 1-(5-phospho-beta-D-ribosyl)-5'-AMP + diphosphate + H(+)</text>
        <dbReference type="Rhea" id="RHEA:22828"/>
        <dbReference type="ChEBI" id="CHEBI:15377"/>
        <dbReference type="ChEBI" id="CHEBI:15378"/>
        <dbReference type="ChEBI" id="CHEBI:33019"/>
        <dbReference type="ChEBI" id="CHEBI:59457"/>
        <dbReference type="ChEBI" id="CHEBI:73183"/>
        <dbReference type="EC" id="3.6.1.31"/>
    </reaction>
</comment>
<evidence type="ECO:0000256" key="10">
    <source>
        <dbReference type="ARBA" id="ARBA00023102"/>
    </source>
</evidence>
<keyword evidence="11" id="KW-0479">Metal-binding</keyword>
<feature type="binding site" evidence="11">
    <location>
        <position position="141"/>
    </location>
    <ligand>
        <name>Zn(2+)</name>
        <dbReference type="ChEBI" id="CHEBI:29105"/>
        <note>ligand shared between dimeric partners</note>
    </ligand>
</feature>
<dbReference type="NCBIfam" id="NF000768">
    <property type="entry name" value="PRK00051.1"/>
    <property type="match status" value="1"/>
</dbReference>
<comment type="similarity">
    <text evidence="11">Belongs to the PRA-CH family.</text>
</comment>
<dbReference type="GO" id="GO:0004635">
    <property type="term" value="F:phosphoribosyl-AMP cyclohydrolase activity"/>
    <property type="evidence" value="ECO:0007669"/>
    <property type="project" value="UniProtKB-UniRule"/>
</dbReference>
<dbReference type="EC" id="3.5.4.19" evidence="11"/>
<dbReference type="Pfam" id="PF01502">
    <property type="entry name" value="PRA-CH"/>
    <property type="match status" value="1"/>
</dbReference>
<keyword evidence="11" id="KW-0862">Zinc</keyword>
<protein>
    <recommendedName>
        <fullName evidence="11">Phosphoribosyl-AMP cyclohydrolase</fullName>
        <shortName evidence="11">PRA-CH</shortName>
        <ecNumber evidence="11">3.5.4.19</ecNumber>
    </recommendedName>
</protein>
<dbReference type="FunFam" id="3.10.20.810:FF:000001">
    <property type="entry name" value="Histidine biosynthesis bifunctional protein HisIE"/>
    <property type="match status" value="1"/>
</dbReference>
<comment type="pathway">
    <text evidence="3 11">Amino-acid biosynthesis; L-histidine biosynthesis; L-histidine from 5-phospho-alpha-D-ribose 1-diphosphate: step 3/9.</text>
</comment>
<feature type="binding site" evidence="11">
    <location>
        <position position="117"/>
    </location>
    <ligand>
        <name>Mg(2+)</name>
        <dbReference type="ChEBI" id="CHEBI:18420"/>
    </ligand>
</feature>
<feature type="binding site" evidence="11">
    <location>
        <position position="119"/>
    </location>
    <ligand>
        <name>Mg(2+)</name>
        <dbReference type="ChEBI" id="CHEBI:18420"/>
    </ligand>
</feature>
<dbReference type="GO" id="GO:0000105">
    <property type="term" value="P:L-histidine biosynthetic process"/>
    <property type="evidence" value="ECO:0007669"/>
    <property type="project" value="UniProtKB-UniRule"/>
</dbReference>
<comment type="cofactor">
    <cofactor evidence="11">
        <name>Mg(2+)</name>
        <dbReference type="ChEBI" id="CHEBI:18420"/>
    </cofactor>
    <text evidence="11">Binds 1 Mg(2+) ion per subunit.</text>
</comment>
<evidence type="ECO:0000256" key="8">
    <source>
        <dbReference type="ARBA" id="ARBA00022605"/>
    </source>
</evidence>
<comment type="pathway">
    <text evidence="4">Amino-acid biosynthesis; L-histidine biosynthesis; L-histidine from 5-phospho-alpha-D-ribose 1-diphosphate: step 2/9.</text>
</comment>
<evidence type="ECO:0000313" key="13">
    <source>
        <dbReference type="EMBL" id="BBD97879.1"/>
    </source>
</evidence>
<evidence type="ECO:0000256" key="11">
    <source>
        <dbReference type="HAMAP-Rule" id="MF_01021"/>
    </source>
</evidence>
<evidence type="ECO:0000256" key="6">
    <source>
        <dbReference type="ARBA" id="ARBA00008299"/>
    </source>
</evidence>
<evidence type="ECO:0000313" key="14">
    <source>
        <dbReference type="Proteomes" id="UP000279959"/>
    </source>
</evidence>
<evidence type="ECO:0000256" key="7">
    <source>
        <dbReference type="ARBA" id="ARBA00022490"/>
    </source>
</evidence>
<dbReference type="InterPro" id="IPR026660">
    <property type="entry name" value="PRA-CH"/>
</dbReference>
<evidence type="ECO:0000256" key="2">
    <source>
        <dbReference type="ARBA" id="ARBA00001460"/>
    </source>
</evidence>
<comment type="similarity">
    <text evidence="5">In the C-terminal section; belongs to the PRA-PH family.</text>
</comment>
<evidence type="ECO:0000256" key="9">
    <source>
        <dbReference type="ARBA" id="ARBA00022801"/>
    </source>
</evidence>
<evidence type="ECO:0000256" key="5">
    <source>
        <dbReference type="ARBA" id="ARBA00007731"/>
    </source>
</evidence>
<keyword evidence="8 11" id="KW-0028">Amino-acid biosynthesis</keyword>
<reference evidence="13 14" key="1">
    <citation type="submission" date="2018-05" db="EMBL/GenBank/DDBJ databases">
        <title>Complete Genome Sequence of the Nonylphenol-Degrading Bacterium Sphingobium amiense DSM 16289T.</title>
        <authorList>
            <person name="Ootsuka M."/>
            <person name="Nishizawa T."/>
            <person name="Ohta H."/>
        </authorList>
    </citation>
    <scope>NUCLEOTIDE SEQUENCE [LARGE SCALE GENOMIC DNA]</scope>
    <source>
        <strain evidence="13 14">DSM 16289</strain>
    </source>
</reference>
<feature type="binding site" evidence="11">
    <location>
        <position position="134"/>
    </location>
    <ligand>
        <name>Zn(2+)</name>
        <dbReference type="ChEBI" id="CHEBI:29105"/>
        <note>ligand shared between dimeric partners</note>
    </ligand>
</feature>
<accession>A0A494WC72</accession>
<comment type="cofactor">
    <cofactor evidence="11">
        <name>Zn(2+)</name>
        <dbReference type="ChEBI" id="CHEBI:29105"/>
    </cofactor>
    <text evidence="11">Binds 1 zinc ion per subunit.</text>
</comment>
<sequence length="158" mass="17422">MVPEVVGSDPIGRPIFRKIRDPGFAERQVRIIAHFMTDTRDTGLTLDPKFDRDGLITAVVTDDASGEVLMVAHMNAQALDLTVETGLAHFWSRSRQSLWKKGESSGHMLRVTDLRIDCDQDALWVKAVPAGPTCHTGARSCFFRRVGREGLSSVDAAD</sequence>
<keyword evidence="9 11" id="KW-0378">Hydrolase</keyword>
<keyword evidence="11" id="KW-0460">Magnesium</keyword>
<comment type="function">
    <text evidence="11">Catalyzes the hydrolysis of the adenine ring of phosphoribosyl-AMP.</text>
</comment>
<dbReference type="InterPro" id="IPR002496">
    <property type="entry name" value="PRib_AMP_CycHydrolase_dom"/>
</dbReference>
<feature type="binding site" evidence="11">
    <location>
        <position position="121"/>
    </location>
    <ligand>
        <name>Mg(2+)</name>
        <dbReference type="ChEBI" id="CHEBI:18420"/>
    </ligand>
</feature>
<gene>
    <name evidence="11" type="primary">hisI</name>
    <name evidence="13" type="ORF">SAMIE_1013800</name>
</gene>
<evidence type="ECO:0000256" key="3">
    <source>
        <dbReference type="ARBA" id="ARBA00005169"/>
    </source>
</evidence>
<dbReference type="GO" id="GO:0000287">
    <property type="term" value="F:magnesium ion binding"/>
    <property type="evidence" value="ECO:0007669"/>
    <property type="project" value="UniProtKB-UniRule"/>
</dbReference>
<dbReference type="UniPathway" id="UPA00031">
    <property type="reaction ID" value="UER00008"/>
</dbReference>
<dbReference type="AlphaFoldDB" id="A0A494WC72"/>
<evidence type="ECO:0000259" key="12">
    <source>
        <dbReference type="Pfam" id="PF01502"/>
    </source>
</evidence>
<organism evidence="13 14">
    <name type="scientific">Sphingobium amiense</name>
    <dbReference type="NCBI Taxonomy" id="135719"/>
    <lineage>
        <taxon>Bacteria</taxon>
        <taxon>Pseudomonadati</taxon>
        <taxon>Pseudomonadota</taxon>
        <taxon>Alphaproteobacteria</taxon>
        <taxon>Sphingomonadales</taxon>
        <taxon>Sphingomonadaceae</taxon>
        <taxon>Sphingobium</taxon>
    </lineage>
</organism>
<comment type="similarity">
    <text evidence="6">In the N-terminal section; belongs to the PRA-CH family.</text>
</comment>
<comment type="subcellular location">
    <subcellularLocation>
        <location evidence="11">Cytoplasm</location>
    </subcellularLocation>
</comment>
<name>A0A494WC72_9SPHN</name>
<dbReference type="InterPro" id="IPR038019">
    <property type="entry name" value="PRib_AMP_CycHydrolase_sf"/>
</dbReference>
<feature type="binding site" evidence="11">
    <location>
        <position position="118"/>
    </location>
    <ligand>
        <name>Zn(2+)</name>
        <dbReference type="ChEBI" id="CHEBI:29105"/>
        <note>ligand shared between dimeric partners</note>
    </ligand>
</feature>
<dbReference type="Proteomes" id="UP000279959">
    <property type="component" value="Chromosome"/>
</dbReference>
<comment type="subunit">
    <text evidence="11">Homodimer.</text>
</comment>
<dbReference type="PANTHER" id="PTHR42945:SF1">
    <property type="entry name" value="HISTIDINE BIOSYNTHESIS BIFUNCTIONAL PROTEIN HIS7"/>
    <property type="match status" value="1"/>
</dbReference>
<keyword evidence="10 11" id="KW-0368">Histidine biosynthesis</keyword>
<dbReference type="GO" id="GO:0008270">
    <property type="term" value="F:zinc ion binding"/>
    <property type="evidence" value="ECO:0007669"/>
    <property type="project" value="UniProtKB-UniRule"/>
</dbReference>
<dbReference type="GO" id="GO:0005737">
    <property type="term" value="C:cytoplasm"/>
    <property type="evidence" value="ECO:0007669"/>
    <property type="project" value="UniProtKB-SubCell"/>
</dbReference>
<evidence type="ECO:0000256" key="1">
    <source>
        <dbReference type="ARBA" id="ARBA00000024"/>
    </source>
</evidence>